<dbReference type="PANTHER" id="PTHR12170:SF2">
    <property type="entry name" value="E3 UBIQUITIN-PROTEIN TRANSFERASE MAEA"/>
    <property type="match status" value="1"/>
</dbReference>
<evidence type="ECO:0000256" key="2">
    <source>
        <dbReference type="ARBA" id="ARBA00010615"/>
    </source>
</evidence>
<dbReference type="SMART" id="SM00668">
    <property type="entry name" value="CTLH"/>
    <property type="match status" value="1"/>
</dbReference>
<evidence type="ECO:0000256" key="6">
    <source>
        <dbReference type="ARBA" id="ARBA00022833"/>
    </source>
</evidence>
<dbReference type="PANTHER" id="PTHR12170">
    <property type="entry name" value="MACROPHAGE ERYTHROBLAST ATTACHER-RELATED"/>
    <property type="match status" value="1"/>
</dbReference>
<evidence type="ECO:0000259" key="10">
    <source>
        <dbReference type="PROSITE" id="PS51867"/>
    </source>
</evidence>
<keyword evidence="3" id="KW-0963">Cytoplasm</keyword>
<dbReference type="GO" id="GO:0005634">
    <property type="term" value="C:nucleus"/>
    <property type="evidence" value="ECO:0007669"/>
    <property type="project" value="TreeGrafter"/>
</dbReference>
<comment type="subcellular location">
    <subcellularLocation>
        <location evidence="1">Cytoplasm</location>
    </subcellularLocation>
</comment>
<dbReference type="PROSITE" id="PS50897">
    <property type="entry name" value="CTLH"/>
    <property type="match status" value="1"/>
</dbReference>
<evidence type="ECO:0000259" key="9">
    <source>
        <dbReference type="PROSITE" id="PS50897"/>
    </source>
</evidence>
<dbReference type="PROSITE" id="PS51867">
    <property type="entry name" value="ZF_RING_GID"/>
    <property type="match status" value="1"/>
</dbReference>
<keyword evidence="6" id="KW-0862">Zinc</keyword>
<dbReference type="GO" id="GO:0043161">
    <property type="term" value="P:proteasome-mediated ubiquitin-dependent protein catabolic process"/>
    <property type="evidence" value="ECO:0007669"/>
    <property type="project" value="InterPro"/>
</dbReference>
<dbReference type="GO" id="GO:0008270">
    <property type="term" value="F:zinc ion binding"/>
    <property type="evidence" value="ECO:0007669"/>
    <property type="project" value="UniProtKB-KW"/>
</dbReference>
<evidence type="ECO:0000256" key="1">
    <source>
        <dbReference type="ARBA" id="ARBA00004496"/>
    </source>
</evidence>
<feature type="zinc finger region" description="RING-Gid-type" evidence="7">
    <location>
        <begin position="313"/>
        <end position="391"/>
    </location>
</feature>
<accession>A0A8H5GPC4</accession>
<evidence type="ECO:0000256" key="3">
    <source>
        <dbReference type="ARBA" id="ARBA00022490"/>
    </source>
</evidence>
<evidence type="ECO:0000256" key="8">
    <source>
        <dbReference type="SAM" id="Coils"/>
    </source>
</evidence>
<evidence type="ECO:0000313" key="11">
    <source>
        <dbReference type="EMBL" id="KAF5368838.1"/>
    </source>
</evidence>
<evidence type="ECO:0008006" key="13">
    <source>
        <dbReference type="Google" id="ProtNLM"/>
    </source>
</evidence>
<evidence type="ECO:0000256" key="5">
    <source>
        <dbReference type="ARBA" id="ARBA00022771"/>
    </source>
</evidence>
<dbReference type="OrthoDB" id="1933455at2759"/>
<protein>
    <recommendedName>
        <fullName evidence="13">Macrophage erythroblast attacher</fullName>
    </recommendedName>
</protein>
<dbReference type="InterPro" id="IPR006595">
    <property type="entry name" value="CTLH_C"/>
</dbReference>
<feature type="domain" description="CTLH" evidence="9">
    <location>
        <begin position="161"/>
        <end position="217"/>
    </location>
</feature>
<dbReference type="Proteomes" id="UP000559256">
    <property type="component" value="Unassembled WGS sequence"/>
</dbReference>
<dbReference type="InterPro" id="IPR045098">
    <property type="entry name" value="Fyv10_fam"/>
</dbReference>
<organism evidence="11 12">
    <name type="scientific">Tetrapyrgos nigripes</name>
    <dbReference type="NCBI Taxonomy" id="182062"/>
    <lineage>
        <taxon>Eukaryota</taxon>
        <taxon>Fungi</taxon>
        <taxon>Dikarya</taxon>
        <taxon>Basidiomycota</taxon>
        <taxon>Agaricomycotina</taxon>
        <taxon>Agaricomycetes</taxon>
        <taxon>Agaricomycetidae</taxon>
        <taxon>Agaricales</taxon>
        <taxon>Marasmiineae</taxon>
        <taxon>Marasmiaceae</taxon>
        <taxon>Tetrapyrgos</taxon>
    </lineage>
</organism>
<gene>
    <name evidence="11" type="ORF">D9758_002890</name>
</gene>
<keyword evidence="4" id="KW-0479">Metal-binding</keyword>
<dbReference type="InterPro" id="IPR044063">
    <property type="entry name" value="ZF_RING_GID"/>
</dbReference>
<dbReference type="CDD" id="cd16659">
    <property type="entry name" value="RING-Ubox_Emp"/>
    <property type="match status" value="1"/>
</dbReference>
<dbReference type="EMBL" id="JAACJM010000014">
    <property type="protein sequence ID" value="KAF5368838.1"/>
    <property type="molecule type" value="Genomic_DNA"/>
</dbReference>
<dbReference type="GO" id="GO:0034657">
    <property type="term" value="C:GID complex"/>
    <property type="evidence" value="ECO:0007669"/>
    <property type="project" value="TreeGrafter"/>
</dbReference>
<comment type="similarity">
    <text evidence="2">Belongs to the FYV10 family.</text>
</comment>
<evidence type="ECO:0000256" key="7">
    <source>
        <dbReference type="PROSITE-ProRule" id="PRU01215"/>
    </source>
</evidence>
<dbReference type="AlphaFoldDB" id="A0A8H5GPC4"/>
<dbReference type="InterPro" id="IPR024964">
    <property type="entry name" value="CTLH/CRA"/>
</dbReference>
<evidence type="ECO:0000313" key="12">
    <source>
        <dbReference type="Proteomes" id="UP000559256"/>
    </source>
</evidence>
<sequence>MANKLDIESTLLFEQPFAKVPYENYRKVFRTSAKHIEREFNALQNNSKDISNRFKSGNVPSEDVVASIDNMIGRMETLKRKLSDLHETAGKPTQDVMRERLQHLGQLEHMQSMNTPEFARWADTRLDRWLVDWCLRNGKEQTAKRIAHDKDIEILVDLDLFGDIRRIEMALERHSCAEALAWCSENKAALRKAKNTLEFDLRLQEYIELCRAEKKQEAIAYMAKHIISWHATHLQQIKQASGLLAFPPRTTCGPYKRLYDASRWVNLVKSFRQTIYTLNTLPTEPLLNLSLYAGLVSLKLPACFDPSTKNVDCPVCDGESGTDSQAKGLGRLAAEVPFSQHSNSSIVCEISGKIMDADNMPMAFPDGQVYSREALEEMAAKNGGIVRCPRKGTTCEFSKLRKVFIS</sequence>
<dbReference type="InterPro" id="IPR013144">
    <property type="entry name" value="CRA_dom"/>
</dbReference>
<feature type="domain" description="RING-Gid-type" evidence="10">
    <location>
        <begin position="313"/>
        <end position="391"/>
    </location>
</feature>
<dbReference type="GO" id="GO:0005737">
    <property type="term" value="C:cytoplasm"/>
    <property type="evidence" value="ECO:0007669"/>
    <property type="project" value="UniProtKB-SubCell"/>
</dbReference>
<keyword evidence="5 7" id="KW-0863">Zinc-finger</keyword>
<reference evidence="11 12" key="1">
    <citation type="journal article" date="2020" name="ISME J.">
        <title>Uncovering the hidden diversity of litter-decomposition mechanisms in mushroom-forming fungi.</title>
        <authorList>
            <person name="Floudas D."/>
            <person name="Bentzer J."/>
            <person name="Ahren D."/>
            <person name="Johansson T."/>
            <person name="Persson P."/>
            <person name="Tunlid A."/>
        </authorList>
    </citation>
    <scope>NUCLEOTIDE SEQUENCE [LARGE SCALE GENOMIC DNA]</scope>
    <source>
        <strain evidence="11 12">CBS 291.85</strain>
    </source>
</reference>
<keyword evidence="8" id="KW-0175">Coiled coil</keyword>
<feature type="coiled-coil region" evidence="8">
    <location>
        <begin position="33"/>
        <end position="88"/>
    </location>
</feature>
<dbReference type="Pfam" id="PF10607">
    <property type="entry name" value="CTLH"/>
    <property type="match status" value="1"/>
</dbReference>
<dbReference type="GO" id="GO:0061630">
    <property type="term" value="F:ubiquitin protein ligase activity"/>
    <property type="evidence" value="ECO:0007669"/>
    <property type="project" value="InterPro"/>
</dbReference>
<evidence type="ECO:0000256" key="4">
    <source>
        <dbReference type="ARBA" id="ARBA00022723"/>
    </source>
</evidence>
<dbReference type="SMART" id="SM00757">
    <property type="entry name" value="CRA"/>
    <property type="match status" value="1"/>
</dbReference>
<keyword evidence="12" id="KW-1185">Reference proteome</keyword>
<proteinExistence type="inferred from homology"/>
<name>A0A8H5GPC4_9AGAR</name>
<comment type="caution">
    <text evidence="11">The sequence shown here is derived from an EMBL/GenBank/DDBJ whole genome shotgun (WGS) entry which is preliminary data.</text>
</comment>